<dbReference type="InParanoid" id="S2J8N2"/>
<gene>
    <name evidence="1" type="ORF">HMPREF1544_07238</name>
</gene>
<dbReference type="AlphaFoldDB" id="S2J8N2"/>
<organism evidence="1 2">
    <name type="scientific">Mucor circinelloides f. circinelloides (strain 1006PhL)</name>
    <name type="common">Mucormycosis agent</name>
    <name type="synonym">Calyptromyces circinelloides</name>
    <dbReference type="NCBI Taxonomy" id="1220926"/>
    <lineage>
        <taxon>Eukaryota</taxon>
        <taxon>Fungi</taxon>
        <taxon>Fungi incertae sedis</taxon>
        <taxon>Mucoromycota</taxon>
        <taxon>Mucoromycotina</taxon>
        <taxon>Mucoromycetes</taxon>
        <taxon>Mucorales</taxon>
        <taxon>Mucorineae</taxon>
        <taxon>Mucoraceae</taxon>
        <taxon>Mucor</taxon>
    </lineage>
</organism>
<protein>
    <submittedName>
        <fullName evidence="1">Uncharacterized protein</fullName>
    </submittedName>
</protein>
<evidence type="ECO:0000313" key="1">
    <source>
        <dbReference type="EMBL" id="EPB85994.1"/>
    </source>
</evidence>
<dbReference type="OrthoDB" id="10597162at2759"/>
<dbReference type="VEuPathDB" id="FungiDB:HMPREF1544_07238"/>
<name>S2J8N2_MUCC1</name>
<sequence>MAKDFNTDFLILAIYDQQQNITAYELRRFFIQKALTLADNSKAASLAGHHPNSVVQYTKYGSTFSTLDIVKMIQDSKFEDMKEANKFIEGDRCTQQQLFRRMTKQEYEKEVAPFIGQQEKKKTWKPWSPP</sequence>
<keyword evidence="2" id="KW-1185">Reference proteome</keyword>
<dbReference type="EMBL" id="KE123999">
    <property type="protein sequence ID" value="EPB85994.1"/>
    <property type="molecule type" value="Genomic_DNA"/>
</dbReference>
<accession>S2J8N2</accession>
<proteinExistence type="predicted"/>
<reference evidence="2" key="1">
    <citation type="submission" date="2013-05" db="EMBL/GenBank/DDBJ databases">
        <title>The Genome sequence of Mucor circinelloides f. circinelloides 1006PhL.</title>
        <authorList>
            <consortium name="The Broad Institute Genomics Platform"/>
            <person name="Cuomo C."/>
            <person name="Earl A."/>
            <person name="Findley K."/>
            <person name="Lee S.C."/>
            <person name="Walker B."/>
            <person name="Young S."/>
            <person name="Zeng Q."/>
            <person name="Gargeya S."/>
            <person name="Fitzgerald M."/>
            <person name="Haas B."/>
            <person name="Abouelleil A."/>
            <person name="Allen A.W."/>
            <person name="Alvarado L."/>
            <person name="Arachchi H.M."/>
            <person name="Berlin A.M."/>
            <person name="Chapman S.B."/>
            <person name="Gainer-Dewar J."/>
            <person name="Goldberg J."/>
            <person name="Griggs A."/>
            <person name="Gujja S."/>
            <person name="Hansen M."/>
            <person name="Howarth C."/>
            <person name="Imamovic A."/>
            <person name="Ireland A."/>
            <person name="Larimer J."/>
            <person name="McCowan C."/>
            <person name="Murphy C."/>
            <person name="Pearson M."/>
            <person name="Poon T.W."/>
            <person name="Priest M."/>
            <person name="Roberts A."/>
            <person name="Saif S."/>
            <person name="Shea T."/>
            <person name="Sisk P."/>
            <person name="Sykes S."/>
            <person name="Wortman J."/>
            <person name="Nusbaum C."/>
            <person name="Birren B."/>
        </authorList>
    </citation>
    <scope>NUCLEOTIDE SEQUENCE [LARGE SCALE GENOMIC DNA]</scope>
    <source>
        <strain evidence="2">1006PhL</strain>
    </source>
</reference>
<dbReference type="Proteomes" id="UP000014254">
    <property type="component" value="Unassembled WGS sequence"/>
</dbReference>
<evidence type="ECO:0000313" key="2">
    <source>
        <dbReference type="Proteomes" id="UP000014254"/>
    </source>
</evidence>